<dbReference type="AlphaFoldDB" id="W5NMG5"/>
<dbReference type="PANTHER" id="PTHR23268">
    <property type="entry name" value="T-CELL RECEPTOR BETA CHAIN"/>
    <property type="match status" value="1"/>
</dbReference>
<evidence type="ECO:0000313" key="5">
    <source>
        <dbReference type="Proteomes" id="UP000018468"/>
    </source>
</evidence>
<proteinExistence type="predicted"/>
<sequence length="127" mass="14256">QSFPLTKNENSLSLEYSLSLFPCIFLSGGCDGALISQWPECLLRVPSSATELHCYQNNTEHTYMYWYRWQKDGHLVLISVSIEGNKPTYEEGFQSGYEAKRSGSKKLSLTVESVKPEDSAVYLCAAS</sequence>
<dbReference type="EMBL" id="AHAT01031857">
    <property type="status" value="NOT_ANNOTATED_CDS"/>
    <property type="molecule type" value="Genomic_DNA"/>
</dbReference>
<evidence type="ECO:0000259" key="3">
    <source>
        <dbReference type="PROSITE" id="PS50835"/>
    </source>
</evidence>
<dbReference type="InterPro" id="IPR007110">
    <property type="entry name" value="Ig-like_dom"/>
</dbReference>
<feature type="domain" description="Ig-like" evidence="3">
    <location>
        <begin position="22"/>
        <end position="127"/>
    </location>
</feature>
<dbReference type="InterPro" id="IPR013106">
    <property type="entry name" value="Ig_V-set"/>
</dbReference>
<dbReference type="InterPro" id="IPR050413">
    <property type="entry name" value="TCR_beta_variable"/>
</dbReference>
<dbReference type="SUPFAM" id="SSF48726">
    <property type="entry name" value="Immunoglobulin"/>
    <property type="match status" value="1"/>
</dbReference>
<dbReference type="GO" id="GO:0007166">
    <property type="term" value="P:cell surface receptor signaling pathway"/>
    <property type="evidence" value="ECO:0000318"/>
    <property type="project" value="GO_Central"/>
</dbReference>
<dbReference type="STRING" id="7918.ENSLOCP00000021824"/>
<dbReference type="Bgee" id="ENSLOCG00000017719">
    <property type="expression patterns" value="Expressed in testis and 7 other cell types or tissues"/>
</dbReference>
<keyword evidence="2" id="KW-0391">Immunity</keyword>
<evidence type="ECO:0000313" key="4">
    <source>
        <dbReference type="Ensembl" id="ENSLOCP00000021824.1"/>
    </source>
</evidence>
<dbReference type="Ensembl" id="ENSLOCT00000021861.1">
    <property type="protein sequence ID" value="ENSLOCP00000021824.1"/>
    <property type="gene ID" value="ENSLOCG00000017719.1"/>
</dbReference>
<organism evidence="4 5">
    <name type="scientific">Lepisosteus oculatus</name>
    <name type="common">Spotted gar</name>
    <dbReference type="NCBI Taxonomy" id="7918"/>
    <lineage>
        <taxon>Eukaryota</taxon>
        <taxon>Metazoa</taxon>
        <taxon>Chordata</taxon>
        <taxon>Craniata</taxon>
        <taxon>Vertebrata</taxon>
        <taxon>Euteleostomi</taxon>
        <taxon>Actinopterygii</taxon>
        <taxon>Neopterygii</taxon>
        <taxon>Holostei</taxon>
        <taxon>Semionotiformes</taxon>
        <taxon>Lepisosteidae</taxon>
        <taxon>Lepisosteus</taxon>
    </lineage>
</organism>
<dbReference type="Proteomes" id="UP000018468">
    <property type="component" value="Linkage group LG7"/>
</dbReference>
<dbReference type="GeneTree" id="ENSGT01030000235054"/>
<name>W5NMG5_LEPOC</name>
<keyword evidence="5" id="KW-1185">Reference proteome</keyword>
<accession>W5NMG5</accession>
<dbReference type="InterPro" id="IPR013783">
    <property type="entry name" value="Ig-like_fold"/>
</dbReference>
<dbReference type="GO" id="GO:0005886">
    <property type="term" value="C:plasma membrane"/>
    <property type="evidence" value="ECO:0000318"/>
    <property type="project" value="GO_Central"/>
</dbReference>
<evidence type="ECO:0000256" key="1">
    <source>
        <dbReference type="ARBA" id="ARBA00022729"/>
    </source>
</evidence>
<dbReference type="InParanoid" id="W5NMG5"/>
<reference evidence="5" key="1">
    <citation type="submission" date="2011-12" db="EMBL/GenBank/DDBJ databases">
        <title>The Draft Genome of Lepisosteus oculatus.</title>
        <authorList>
            <consortium name="The Broad Institute Genome Assembly &amp; Analysis Group"/>
            <consortium name="Computational R&amp;D Group"/>
            <consortium name="and Sequencing Platform"/>
            <person name="Di Palma F."/>
            <person name="Alfoldi J."/>
            <person name="Johnson J."/>
            <person name="Berlin A."/>
            <person name="Gnerre S."/>
            <person name="Jaffe D."/>
            <person name="MacCallum I."/>
            <person name="Young S."/>
            <person name="Walker B.J."/>
            <person name="Lander E.S."/>
            <person name="Lindblad-Toh K."/>
        </authorList>
    </citation>
    <scope>NUCLEOTIDE SEQUENCE [LARGE SCALE GENOMIC DNA]</scope>
</reference>
<dbReference type="eggNOG" id="ENOG502SDS9">
    <property type="taxonomic scope" value="Eukaryota"/>
</dbReference>
<keyword evidence="1" id="KW-0732">Signal</keyword>
<dbReference type="PROSITE" id="PS50835">
    <property type="entry name" value="IG_LIKE"/>
    <property type="match status" value="1"/>
</dbReference>
<dbReference type="Gene3D" id="2.60.40.10">
    <property type="entry name" value="Immunoglobulins"/>
    <property type="match status" value="1"/>
</dbReference>
<dbReference type="OMA" id="CECVLIT"/>
<dbReference type="HOGENOM" id="CLU_077975_9_2_1"/>
<dbReference type="Pfam" id="PF07686">
    <property type="entry name" value="V-set"/>
    <property type="match status" value="1"/>
</dbReference>
<protein>
    <recommendedName>
        <fullName evidence="3">Ig-like domain-containing protein</fullName>
    </recommendedName>
</protein>
<dbReference type="InterPro" id="IPR036179">
    <property type="entry name" value="Ig-like_dom_sf"/>
</dbReference>
<reference evidence="4" key="3">
    <citation type="submission" date="2025-09" db="UniProtKB">
        <authorList>
            <consortium name="Ensembl"/>
        </authorList>
    </citation>
    <scope>IDENTIFICATION</scope>
</reference>
<reference evidence="4" key="2">
    <citation type="submission" date="2025-08" db="UniProtKB">
        <authorList>
            <consortium name="Ensembl"/>
        </authorList>
    </citation>
    <scope>IDENTIFICATION</scope>
</reference>
<dbReference type="GO" id="GO:0002376">
    <property type="term" value="P:immune system process"/>
    <property type="evidence" value="ECO:0007669"/>
    <property type="project" value="UniProtKB-KW"/>
</dbReference>
<dbReference type="PANTHER" id="PTHR23268:SF117">
    <property type="entry name" value="T CELL RECEPTOR BETA VARIABLE 29-1"/>
    <property type="match status" value="1"/>
</dbReference>
<evidence type="ECO:0000256" key="2">
    <source>
        <dbReference type="ARBA" id="ARBA00022859"/>
    </source>
</evidence>